<dbReference type="RefSeq" id="WP_068994033.1">
    <property type="nucleotide sequence ID" value="NZ_CP012418.1"/>
</dbReference>
<gene>
    <name evidence="2" type="ORF">KS2013_2267</name>
</gene>
<dbReference type="GO" id="GO:0016746">
    <property type="term" value="F:acyltransferase activity"/>
    <property type="evidence" value="ECO:0007669"/>
    <property type="project" value="InterPro"/>
</dbReference>
<organism evidence="2 3">
    <name type="scientific">Kangiella sediminilitoris</name>
    <dbReference type="NCBI Taxonomy" id="1144748"/>
    <lineage>
        <taxon>Bacteria</taxon>
        <taxon>Pseudomonadati</taxon>
        <taxon>Pseudomonadota</taxon>
        <taxon>Gammaproteobacteria</taxon>
        <taxon>Kangiellales</taxon>
        <taxon>Kangiellaceae</taxon>
        <taxon>Kangiella</taxon>
    </lineage>
</organism>
<dbReference type="SUPFAM" id="SSF53901">
    <property type="entry name" value="Thiolase-like"/>
    <property type="match status" value="1"/>
</dbReference>
<dbReference type="InterPro" id="IPR014030">
    <property type="entry name" value="Ketoacyl_synth_N"/>
</dbReference>
<dbReference type="InterPro" id="IPR016039">
    <property type="entry name" value="Thiolase-like"/>
</dbReference>
<evidence type="ECO:0000313" key="2">
    <source>
        <dbReference type="EMBL" id="AOE50971.1"/>
    </source>
</evidence>
<name>A0A1B3BDT1_9GAMM</name>
<dbReference type="OrthoDB" id="9798676at2"/>
<dbReference type="STRING" id="1144748.KS2013_2267"/>
<protein>
    <recommendedName>
        <fullName evidence="1">Beta-ketoacyl synthase-like N-terminal domain-containing protein</fullName>
    </recommendedName>
</protein>
<dbReference type="AlphaFoldDB" id="A0A1B3BDT1"/>
<dbReference type="EMBL" id="CP012418">
    <property type="protein sequence ID" value="AOE50971.1"/>
    <property type="molecule type" value="Genomic_DNA"/>
</dbReference>
<keyword evidence="3" id="KW-1185">Reference proteome</keyword>
<dbReference type="KEGG" id="ksd:KS2013_2267"/>
<sequence>MTSNNTLSFSILSSHCWVDAAYIEGKSPASDTLLSADFNPIELKQIPAIKRRRLNGISKMAMHSSLKCLEKASVDPSSVITVFASQHGELNRTVSIVDDMVNNQEVSPKDFSLSVHNAALGLFSIFNKNKHPGTSIAANTNTFGYGLIEALNLLHRFPDCLVLLTCFDSQVNPPFQSLQSALHPSHSYSLLLSAPDSQQYISMKFNKFEKRTYPELPLELQFFNFLQNDVSSTTIRSEDTDWEFTKHAL</sequence>
<accession>A0A1B3BDT1</accession>
<dbReference type="Proteomes" id="UP000094147">
    <property type="component" value="Chromosome"/>
</dbReference>
<reference evidence="3" key="1">
    <citation type="submission" date="2015-08" db="EMBL/GenBank/DDBJ databases">
        <authorList>
            <person name="Kim K.M."/>
        </authorList>
    </citation>
    <scope>NUCLEOTIDE SEQUENCE [LARGE SCALE GENOMIC DNA]</scope>
    <source>
        <strain evidence="3">KCTC 23892</strain>
    </source>
</reference>
<dbReference type="Pfam" id="PF13723">
    <property type="entry name" value="Ketoacyl-synt_2"/>
    <property type="match status" value="1"/>
</dbReference>
<proteinExistence type="predicted"/>
<evidence type="ECO:0000259" key="1">
    <source>
        <dbReference type="Pfam" id="PF13723"/>
    </source>
</evidence>
<evidence type="ECO:0000313" key="3">
    <source>
        <dbReference type="Proteomes" id="UP000094147"/>
    </source>
</evidence>
<feature type="domain" description="Beta-ketoacyl synthase-like N-terminal" evidence="1">
    <location>
        <begin position="34"/>
        <end position="243"/>
    </location>
</feature>